<dbReference type="PANTHER" id="PTHR34266">
    <property type="entry name" value="THIAZOLE SYNTHASE"/>
    <property type="match status" value="1"/>
</dbReference>
<evidence type="ECO:0000256" key="3">
    <source>
        <dbReference type="ARBA" id="ARBA00011960"/>
    </source>
</evidence>
<keyword evidence="6 8" id="KW-0704">Schiff base</keyword>
<comment type="pathway">
    <text evidence="2 8">Cofactor biosynthesis; thiamine diphosphate biosynthesis.</text>
</comment>
<dbReference type="InterPro" id="IPR033983">
    <property type="entry name" value="Thiazole_synthase_ThiG"/>
</dbReference>
<dbReference type="InterPro" id="IPR008867">
    <property type="entry name" value="ThiG"/>
</dbReference>
<evidence type="ECO:0000313" key="10">
    <source>
        <dbReference type="EMBL" id="QBX88324.1"/>
    </source>
</evidence>
<comment type="subcellular location">
    <subcellularLocation>
        <location evidence="8">Cytoplasm</location>
    </subcellularLocation>
</comment>
<dbReference type="GO" id="GO:0005737">
    <property type="term" value="C:cytoplasm"/>
    <property type="evidence" value="ECO:0007669"/>
    <property type="project" value="UniProtKB-SubCell"/>
</dbReference>
<evidence type="ECO:0000256" key="7">
    <source>
        <dbReference type="ARBA" id="ARBA00049897"/>
    </source>
</evidence>
<protein>
    <recommendedName>
        <fullName evidence="3 8">Thiazole synthase</fullName>
        <ecNumber evidence="3 8">2.8.1.10</ecNumber>
    </recommendedName>
</protein>
<evidence type="ECO:0000256" key="6">
    <source>
        <dbReference type="ARBA" id="ARBA00023270"/>
    </source>
</evidence>
<dbReference type="RefSeq" id="YP_009628541.1">
    <property type="nucleotide sequence ID" value="NC_042170.1"/>
</dbReference>
<feature type="binding site" evidence="8">
    <location>
        <begin position="217"/>
        <end position="218"/>
    </location>
    <ligand>
        <name>1-deoxy-D-xylulose 5-phosphate</name>
        <dbReference type="ChEBI" id="CHEBI:57792"/>
    </ligand>
</feature>
<keyword evidence="8" id="KW-0963">Cytoplasm</keyword>
<accession>A0A4D6BJR6</accession>
<dbReference type="Gene3D" id="3.20.20.70">
    <property type="entry name" value="Aldolase class I"/>
    <property type="match status" value="1"/>
</dbReference>
<dbReference type="GeneID" id="40138418"/>
<organism evidence="10">
    <name type="scientific">Acrochaetium secundatum</name>
    <dbReference type="NCBI Taxonomy" id="209631"/>
    <lineage>
        <taxon>Eukaryota</taxon>
        <taxon>Rhodophyta</taxon>
        <taxon>Florideophyceae</taxon>
        <taxon>Nemaliophycidae</taxon>
        <taxon>Acrochaetiales</taxon>
        <taxon>Acrochaetiaceae</taxon>
        <taxon>Acrochaetium</taxon>
    </lineage>
</organism>
<name>A0A4D6BJR6_9FLOR</name>
<evidence type="ECO:0000256" key="8">
    <source>
        <dbReference type="HAMAP-Rule" id="MF_00443"/>
    </source>
</evidence>
<dbReference type="AlphaFoldDB" id="A0A4D6BJR6"/>
<feature type="active site" description="Schiff-base intermediate with DXP" evidence="8">
    <location>
        <position position="108"/>
    </location>
</feature>
<gene>
    <name evidence="8 10" type="primary">thiG</name>
</gene>
<proteinExistence type="inferred from homology"/>
<keyword evidence="10" id="KW-0934">Plastid</keyword>
<comment type="subunit">
    <text evidence="8">Homotetramer. Forms heterodimers with either ThiH or ThiS.</text>
</comment>
<dbReference type="HAMAP" id="MF_00443">
    <property type="entry name" value="ThiG"/>
    <property type="match status" value="1"/>
</dbReference>
<dbReference type="CDD" id="cd04728">
    <property type="entry name" value="ThiG"/>
    <property type="match status" value="1"/>
</dbReference>
<dbReference type="GO" id="GO:1990107">
    <property type="term" value="F:thiazole synthase activity"/>
    <property type="evidence" value="ECO:0007669"/>
    <property type="project" value="UniProtKB-EC"/>
</dbReference>
<evidence type="ECO:0000256" key="4">
    <source>
        <dbReference type="ARBA" id="ARBA00022679"/>
    </source>
</evidence>
<dbReference type="InterPro" id="IPR013785">
    <property type="entry name" value="Aldolase_TIM"/>
</dbReference>
<dbReference type="PANTHER" id="PTHR34266:SF2">
    <property type="entry name" value="THIAZOLE SYNTHASE"/>
    <property type="match status" value="1"/>
</dbReference>
<keyword evidence="5 8" id="KW-0784">Thiamine biosynthesis</keyword>
<evidence type="ECO:0000256" key="1">
    <source>
        <dbReference type="ARBA" id="ARBA00002834"/>
    </source>
</evidence>
<evidence type="ECO:0000256" key="5">
    <source>
        <dbReference type="ARBA" id="ARBA00022977"/>
    </source>
</evidence>
<comment type="catalytic activity">
    <reaction evidence="7 8">
        <text>[ThiS sulfur-carrier protein]-C-terminal-Gly-aminoethanethioate + 2-iminoacetate + 1-deoxy-D-xylulose 5-phosphate = [ThiS sulfur-carrier protein]-C-terminal Gly-Gly + 2-[(2R,5Z)-2-carboxy-4-methylthiazol-5(2H)-ylidene]ethyl phosphate + 2 H2O + H(+)</text>
        <dbReference type="Rhea" id="RHEA:26297"/>
        <dbReference type="Rhea" id="RHEA-COMP:12909"/>
        <dbReference type="Rhea" id="RHEA-COMP:19908"/>
        <dbReference type="ChEBI" id="CHEBI:15377"/>
        <dbReference type="ChEBI" id="CHEBI:15378"/>
        <dbReference type="ChEBI" id="CHEBI:57792"/>
        <dbReference type="ChEBI" id="CHEBI:62899"/>
        <dbReference type="ChEBI" id="CHEBI:77846"/>
        <dbReference type="ChEBI" id="CHEBI:90778"/>
        <dbReference type="ChEBI" id="CHEBI:232372"/>
        <dbReference type="EC" id="2.8.1.10"/>
    </reaction>
</comment>
<comment type="similarity">
    <text evidence="8">Belongs to the ThiG family.</text>
</comment>
<dbReference type="SUPFAM" id="SSF110399">
    <property type="entry name" value="ThiG-like"/>
    <property type="match status" value="1"/>
</dbReference>
<dbReference type="UniPathway" id="UPA00060"/>
<dbReference type="EC" id="2.8.1.10" evidence="3 8"/>
<comment type="function">
    <text evidence="1 8">Catalyzes the rearrangement of 1-deoxy-D-xylulose 5-phosphate (DXP) to produce the thiazole phosphate moiety of thiamine. Sulfur is provided by the thiocarboxylate moiety of the carrier protein ThiS. In vitro, sulfur can be provided by H(2)S.</text>
</comment>
<feature type="domain" description="Thiazole synthase ThiG" evidence="9">
    <location>
        <begin position="9"/>
        <end position="260"/>
    </location>
</feature>
<evidence type="ECO:0000259" key="9">
    <source>
        <dbReference type="Pfam" id="PF05690"/>
    </source>
</evidence>
<dbReference type="GO" id="GO:0009229">
    <property type="term" value="P:thiamine diphosphate biosynthetic process"/>
    <property type="evidence" value="ECO:0007669"/>
    <property type="project" value="UniProtKB-UniRule"/>
</dbReference>
<keyword evidence="4 8" id="KW-0808">Transferase</keyword>
<dbReference type="Pfam" id="PF05690">
    <property type="entry name" value="ThiG"/>
    <property type="match status" value="1"/>
</dbReference>
<sequence length="266" mass="28693">MNKTERLIIGNKSFESRLMLGTGKYSDLALAQRSIFQSEASIITVAIRRLQRKNKNLHSNLLEGLEWDSLWLLPNTAGCTNAEEAIRIASLGREISKKIGQVDNNFVKLEVISDSMNLLPDGLGTLKAAEYLVKKGFTVLPYIQADPILAKQLEEIGCATIMPLGSPIGSGQGLQNIENIKIIISNSKIPVIIDAGIGTASDAVKAMELGAEAILVNSAIAQSKNPELMALAMNLGVKTGRQAYLAGRMQKIKMARHSSPLIGLSL</sequence>
<feature type="binding site" evidence="8">
    <location>
        <begin position="195"/>
        <end position="196"/>
    </location>
    <ligand>
        <name>1-deoxy-D-xylulose 5-phosphate</name>
        <dbReference type="ChEBI" id="CHEBI:57792"/>
    </ligand>
</feature>
<evidence type="ECO:0000256" key="2">
    <source>
        <dbReference type="ARBA" id="ARBA00004948"/>
    </source>
</evidence>
<geneLocation type="plastid" evidence="10"/>
<dbReference type="EMBL" id="MH026107">
    <property type="protein sequence ID" value="QBX88324.1"/>
    <property type="molecule type" value="Genomic_DNA"/>
</dbReference>
<reference evidence="10" key="1">
    <citation type="journal article" date="2019" name="Phycologia">
        <title>Chloroplast and mitochondrial genomes of Balbiania investiens (Balbianiales, Nemaliophycidae).</title>
        <authorList>
            <person name="Evans J.R."/>
            <person name="StAmour N."/>
            <person name="Verbruggen H."/>
            <person name="Salomaki E.D."/>
            <person name="Vis M.L."/>
        </authorList>
    </citation>
    <scope>NUCLEOTIDE SEQUENCE</scope>
</reference>
<feature type="binding site" evidence="8">
    <location>
        <position position="169"/>
    </location>
    <ligand>
        <name>1-deoxy-D-xylulose 5-phosphate</name>
        <dbReference type="ChEBI" id="CHEBI:57792"/>
    </ligand>
</feature>